<reference evidence="1" key="1">
    <citation type="submission" date="2021-01" db="EMBL/GenBank/DDBJ databases">
        <title>Whole genome shotgun sequence of Rugosimonospora africana NBRC 104875.</title>
        <authorList>
            <person name="Komaki H."/>
            <person name="Tamura T."/>
        </authorList>
    </citation>
    <scope>NUCLEOTIDE SEQUENCE</scope>
    <source>
        <strain evidence="1">NBRC 104875</strain>
    </source>
</reference>
<evidence type="ECO:0000313" key="1">
    <source>
        <dbReference type="EMBL" id="GIH21684.1"/>
    </source>
</evidence>
<keyword evidence="2" id="KW-1185">Reference proteome</keyword>
<protein>
    <submittedName>
        <fullName evidence="1">Uncharacterized protein</fullName>
    </submittedName>
</protein>
<dbReference type="Gene3D" id="3.30.1490.70">
    <property type="match status" value="1"/>
</dbReference>
<dbReference type="Proteomes" id="UP000642748">
    <property type="component" value="Unassembled WGS sequence"/>
</dbReference>
<name>A0A8J3VXB2_9ACTN</name>
<organism evidence="1 2">
    <name type="scientific">Rugosimonospora africana</name>
    <dbReference type="NCBI Taxonomy" id="556532"/>
    <lineage>
        <taxon>Bacteria</taxon>
        <taxon>Bacillati</taxon>
        <taxon>Actinomycetota</taxon>
        <taxon>Actinomycetes</taxon>
        <taxon>Micromonosporales</taxon>
        <taxon>Micromonosporaceae</taxon>
        <taxon>Rugosimonospora</taxon>
    </lineage>
</organism>
<comment type="caution">
    <text evidence="1">The sequence shown here is derived from an EMBL/GenBank/DDBJ whole genome shotgun (WGS) entry which is preliminary data.</text>
</comment>
<proteinExistence type="predicted"/>
<evidence type="ECO:0000313" key="2">
    <source>
        <dbReference type="Proteomes" id="UP000642748"/>
    </source>
</evidence>
<dbReference type="Gene3D" id="3.30.470.30">
    <property type="entry name" value="DNA ligase/mRNA capping enzyme"/>
    <property type="match status" value="1"/>
</dbReference>
<gene>
    <name evidence="1" type="ORF">Raf01_98560</name>
</gene>
<dbReference type="EMBL" id="BONZ01000169">
    <property type="protein sequence ID" value="GIH21684.1"/>
    <property type="molecule type" value="Genomic_DNA"/>
</dbReference>
<sequence>MLAVPAETLPSDPDWAFEPRWRAIAFHDVRGVRLYSRAGRSPSGHFPDITRLVPASMPAGVIFDELIIWDGDRTNLALRSMVSTNVELRDGAMQAPEHRARKWCTKRRRFQIAQVDTPTISVRRSEVTKSLVPQAKLCRVQCSIKIK</sequence>
<dbReference type="AlphaFoldDB" id="A0A8J3VXB2"/>
<accession>A0A8J3VXB2</accession>